<gene>
    <name evidence="2" type="ORF">H0A75_00195</name>
</gene>
<protein>
    <recommendedName>
        <fullName evidence="1">Putative DnaT-like domain-containing protein</fullName>
    </recommendedName>
</protein>
<dbReference type="Proteomes" id="UP000537890">
    <property type="component" value="Unassembled WGS sequence"/>
</dbReference>
<organism evidence="2 3">
    <name type="scientific">Candidatus Methanofishera endochildressiae</name>
    <dbReference type="NCBI Taxonomy" id="2738884"/>
    <lineage>
        <taxon>Bacteria</taxon>
        <taxon>Pseudomonadati</taxon>
        <taxon>Pseudomonadota</taxon>
        <taxon>Gammaproteobacteria</taxon>
        <taxon>Candidatus Methanofishera</taxon>
    </lineage>
</organism>
<dbReference type="AlphaFoldDB" id="A0A7Z0MMM9"/>
<evidence type="ECO:0000313" key="2">
    <source>
        <dbReference type="EMBL" id="NYT46363.1"/>
    </source>
</evidence>
<name>A0A7Z0MMM9_9GAMM</name>
<accession>A0A7Z0MMM9</accession>
<dbReference type="InterPro" id="IPR046787">
    <property type="entry name" value="DnaT_2"/>
</dbReference>
<sequence>MIFIASDATTYATATSYLSIARADVLISASSSAASWTGKTDAIKQIFLNQSSIIVDEMASYQNSRTDKTQFLKFPRGGSKTIPIGVQYATAAIAVKLADGEAFGSGNAGQIQSEKANGFSTSYFPASADASARKDHAEAQAFVSRHVIKQIKIGL</sequence>
<comment type="caution">
    <text evidence="2">The sequence shown here is derived from an EMBL/GenBank/DDBJ whole genome shotgun (WGS) entry which is preliminary data.</text>
</comment>
<dbReference type="EMBL" id="JACCHS010000001">
    <property type="protein sequence ID" value="NYT46363.1"/>
    <property type="molecule type" value="Genomic_DNA"/>
</dbReference>
<reference evidence="2 3" key="1">
    <citation type="submission" date="2020-05" db="EMBL/GenBank/DDBJ databases">
        <title>Horizontal transmission and recombination maintain forever young bacterial symbiont genomes.</title>
        <authorList>
            <person name="Russell S.L."/>
            <person name="Pepper-Tunick E."/>
            <person name="Svedberg J."/>
            <person name="Byrne A."/>
            <person name="Ruelas Castillo J."/>
            <person name="Vollmers C."/>
            <person name="Beinart R.A."/>
            <person name="Corbett-Detig R."/>
        </authorList>
    </citation>
    <scope>NUCLEOTIDE SEQUENCE [LARGE SCALE GENOMIC DNA]</scope>
    <source>
        <strain evidence="2">4727-3</strain>
    </source>
</reference>
<proteinExistence type="predicted"/>
<feature type="domain" description="Putative DnaT-like" evidence="1">
    <location>
        <begin position="1"/>
        <end position="139"/>
    </location>
</feature>
<evidence type="ECO:0000259" key="1">
    <source>
        <dbReference type="Pfam" id="PF20557"/>
    </source>
</evidence>
<evidence type="ECO:0000313" key="3">
    <source>
        <dbReference type="Proteomes" id="UP000537890"/>
    </source>
</evidence>
<dbReference type="Pfam" id="PF20557">
    <property type="entry name" value="DnaT_2"/>
    <property type="match status" value="1"/>
</dbReference>